<accession>A1U383</accession>
<dbReference type="EMBL" id="CP000514">
    <property type="protein sequence ID" value="ABM19452.1"/>
    <property type="molecule type" value="Genomic_DNA"/>
</dbReference>
<feature type="compositionally biased region" description="Basic and acidic residues" evidence="1">
    <location>
        <begin position="187"/>
        <end position="196"/>
    </location>
</feature>
<evidence type="ECO:0000256" key="1">
    <source>
        <dbReference type="SAM" id="MobiDB-lite"/>
    </source>
</evidence>
<evidence type="ECO:0008006" key="4">
    <source>
        <dbReference type="Google" id="ProtNLM"/>
    </source>
</evidence>
<sequence length="216" mass="24234">MQGNDQIFTFIKSRQCRALRANQTENLYKLKGYRGEMKQENALGCHFKRSKPIRGGSRQAASMMENSMKLAKFIGSALVALTISAPAIAQQSPGGQPDQVAQLAQMVGLSEEQQTEIRGIIDDMQGEIGELRQDARSLQEDLQEQIKPDYDESAIRDNAAKLGDVTGEIAALSALMQAKVDAVFTQEQRDELDRRMKQMQQQMQQQRQMMQPQGQQ</sequence>
<name>A1U383_MARN8</name>
<dbReference type="SMR" id="A1U383"/>
<dbReference type="AlphaFoldDB" id="A1U383"/>
<gene>
    <name evidence="2" type="ordered locus">Maqu_2376</name>
</gene>
<organism evidence="2 3">
    <name type="scientific">Marinobacter nauticus (strain ATCC 700491 / DSM 11845 / VT8)</name>
    <name type="common">Marinobacter aquaeolei</name>
    <dbReference type="NCBI Taxonomy" id="351348"/>
    <lineage>
        <taxon>Bacteria</taxon>
        <taxon>Pseudomonadati</taxon>
        <taxon>Pseudomonadota</taxon>
        <taxon>Gammaproteobacteria</taxon>
        <taxon>Pseudomonadales</taxon>
        <taxon>Marinobacteraceae</taxon>
        <taxon>Marinobacter</taxon>
    </lineage>
</organism>
<feature type="compositionally biased region" description="Low complexity" evidence="1">
    <location>
        <begin position="198"/>
        <end position="216"/>
    </location>
</feature>
<dbReference type="SUPFAM" id="SSF75708">
    <property type="entry name" value="Chemotaxis phosphatase CheZ"/>
    <property type="match status" value="1"/>
</dbReference>
<protein>
    <recommendedName>
        <fullName evidence="4">Periplasmic heavy metal sensor</fullName>
    </recommendedName>
</protein>
<evidence type="ECO:0000313" key="2">
    <source>
        <dbReference type="EMBL" id="ABM19452.1"/>
    </source>
</evidence>
<evidence type="ECO:0000313" key="3">
    <source>
        <dbReference type="Proteomes" id="UP000000998"/>
    </source>
</evidence>
<feature type="region of interest" description="Disordered" evidence="1">
    <location>
        <begin position="187"/>
        <end position="216"/>
    </location>
</feature>
<dbReference type="Proteomes" id="UP000000998">
    <property type="component" value="Chromosome"/>
</dbReference>
<dbReference type="HOGENOM" id="CLU_111090_0_0_6"/>
<proteinExistence type="predicted"/>
<dbReference type="STRING" id="351348.Maqu_2376"/>
<dbReference type="KEGG" id="maq:Maqu_2376"/>
<reference evidence="3" key="1">
    <citation type="journal article" date="2011" name="Appl. Environ. Microbiol.">
        <title>Genomic potential of Marinobacter aquaeolei, a biogeochemical 'opportunitroph'.</title>
        <authorList>
            <person name="Singer E."/>
            <person name="Webb E.A."/>
            <person name="Nelson W.C."/>
            <person name="Heidelberg J.F."/>
            <person name="Ivanova N."/>
            <person name="Pati A."/>
            <person name="Edwards K.J."/>
        </authorList>
    </citation>
    <scope>NUCLEOTIDE SEQUENCE [LARGE SCALE GENOMIC DNA]</scope>
    <source>
        <strain evidence="3">ATCC 700491 / DSM 11845 / VT8</strain>
    </source>
</reference>
<dbReference type="Gene3D" id="1.20.120.1490">
    <property type="match status" value="1"/>
</dbReference>
<dbReference type="eggNOG" id="COG3678">
    <property type="taxonomic scope" value="Bacteria"/>
</dbReference>